<comment type="catalytic activity">
    <reaction evidence="4 8">
        <text>L-methionyl-[protein] + [thioredoxin]-disulfide + H2O = L-methionyl-(S)-S-oxide-[protein] + [thioredoxin]-dithiol</text>
        <dbReference type="Rhea" id="RHEA:14217"/>
        <dbReference type="Rhea" id="RHEA-COMP:10698"/>
        <dbReference type="Rhea" id="RHEA-COMP:10700"/>
        <dbReference type="Rhea" id="RHEA-COMP:12313"/>
        <dbReference type="Rhea" id="RHEA-COMP:12315"/>
        <dbReference type="ChEBI" id="CHEBI:15377"/>
        <dbReference type="ChEBI" id="CHEBI:16044"/>
        <dbReference type="ChEBI" id="CHEBI:29950"/>
        <dbReference type="ChEBI" id="CHEBI:44120"/>
        <dbReference type="ChEBI" id="CHEBI:50058"/>
        <dbReference type="EC" id="1.8.4.11"/>
    </reaction>
</comment>
<evidence type="ECO:0000256" key="2">
    <source>
        <dbReference type="ARBA" id="ARBA00023002"/>
    </source>
</evidence>
<comment type="similarity">
    <text evidence="1 8">Belongs to the MsrA Met sulfoxide reductase family.</text>
</comment>
<keyword evidence="3" id="KW-0511">Multifunctional enzyme</keyword>
<proteinExistence type="inferred from homology"/>
<dbReference type="GO" id="GO:0033743">
    <property type="term" value="F:peptide-methionine (R)-S-oxide reductase activity"/>
    <property type="evidence" value="ECO:0007669"/>
    <property type="project" value="UniProtKB-EC"/>
</dbReference>
<comment type="caution">
    <text evidence="10">The sequence shown here is derived from an EMBL/GenBank/DDBJ whole genome shotgun (WGS) entry which is preliminary data.</text>
</comment>
<feature type="domain" description="MsrB" evidence="9">
    <location>
        <begin position="178"/>
        <end position="301"/>
    </location>
</feature>
<evidence type="ECO:0000259" key="9">
    <source>
        <dbReference type="PROSITE" id="PS51790"/>
    </source>
</evidence>
<dbReference type="RefSeq" id="WP_209455480.1">
    <property type="nucleotide sequence ID" value="NZ_BAAACS010000017.1"/>
</dbReference>
<feature type="active site" description="Nucleophile" evidence="7">
    <location>
        <position position="290"/>
    </location>
</feature>
<dbReference type="SUPFAM" id="SSF55068">
    <property type="entry name" value="Peptide methionine sulfoxide reductase"/>
    <property type="match status" value="1"/>
</dbReference>
<evidence type="ECO:0000256" key="6">
    <source>
        <dbReference type="ARBA" id="ARBA00048782"/>
    </source>
</evidence>
<dbReference type="SUPFAM" id="SSF51316">
    <property type="entry name" value="Mss4-like"/>
    <property type="match status" value="1"/>
</dbReference>
<comment type="function">
    <text evidence="8">Has an important function as a repair enzyme for proteins that have been inactivated by oxidation. Catalyzes the reversible oxidation-reduction of methionine sulfoxide in proteins to methionine.</text>
</comment>
<dbReference type="PANTHER" id="PTHR43774">
    <property type="entry name" value="PEPTIDE METHIONINE SULFOXIDE REDUCTASE"/>
    <property type="match status" value="1"/>
</dbReference>
<accession>A0ABS4E7C9</accession>
<dbReference type="InterPro" id="IPR011057">
    <property type="entry name" value="Mss4-like_sf"/>
</dbReference>
<gene>
    <name evidence="8" type="primary">msrA</name>
    <name evidence="7" type="synonym">msrB</name>
    <name evidence="10" type="ORF">J2Z43_000245</name>
</gene>
<evidence type="ECO:0000256" key="5">
    <source>
        <dbReference type="ARBA" id="ARBA00048488"/>
    </source>
</evidence>
<evidence type="ECO:0000256" key="1">
    <source>
        <dbReference type="ARBA" id="ARBA00005591"/>
    </source>
</evidence>
<dbReference type="EMBL" id="JAGGJX010000001">
    <property type="protein sequence ID" value="MBP1853855.1"/>
    <property type="molecule type" value="Genomic_DNA"/>
</dbReference>
<dbReference type="HAMAP" id="MF_01401">
    <property type="entry name" value="MsrA"/>
    <property type="match status" value="1"/>
</dbReference>
<comment type="caution">
    <text evidence="7">Lacks conserved residue(s) required for the propagation of feature annotation.</text>
</comment>
<evidence type="ECO:0000256" key="7">
    <source>
        <dbReference type="HAMAP-Rule" id="MF_01400"/>
    </source>
</evidence>
<dbReference type="PROSITE" id="PS51790">
    <property type="entry name" value="MSRB"/>
    <property type="match status" value="1"/>
</dbReference>
<comment type="catalytic activity">
    <reaction evidence="5 7">
        <text>L-methionyl-[protein] + [thioredoxin]-disulfide + H2O = L-methionyl-(R)-S-oxide-[protein] + [thioredoxin]-dithiol</text>
        <dbReference type="Rhea" id="RHEA:24164"/>
        <dbReference type="Rhea" id="RHEA-COMP:10698"/>
        <dbReference type="Rhea" id="RHEA-COMP:10700"/>
        <dbReference type="Rhea" id="RHEA-COMP:12313"/>
        <dbReference type="Rhea" id="RHEA-COMP:12314"/>
        <dbReference type="ChEBI" id="CHEBI:15377"/>
        <dbReference type="ChEBI" id="CHEBI:16044"/>
        <dbReference type="ChEBI" id="CHEBI:29950"/>
        <dbReference type="ChEBI" id="CHEBI:45764"/>
        <dbReference type="ChEBI" id="CHEBI:50058"/>
        <dbReference type="EC" id="1.8.4.12"/>
    </reaction>
</comment>
<comment type="similarity">
    <text evidence="7">Belongs to the MsrB Met sulfoxide reductase family.</text>
</comment>
<sequence length="317" mass="36562">MKKLATFAGGCFWCMVKPFDKYDGVYKVVSGYTGGLVENPTYDEVCGGNTGHFEAVQITYDDEIMDYRDILNIFWKQIDPTDDGGQFFDRGSQYRTAIFYQDGDQQEMALKSREEIATSGVFDKEIVTQILPLGEFYKAEENHQEYYKKQPEHYKMQFKNSGRYNFIKSYWDGNNVNREELRESLTLLQFEVTQNDMTEAPFENEYYNNEREGIYVDIVSGEVLFSSKDKFDAGCGWPSFSRPVEDSSVMEKADFSQGMCRTEVRSTKANSHLGHVFEDGPKELGGLRYCINSASLRFIAKEDMDKEGYGEYLKLLD</sequence>
<organism evidence="10 11">
    <name type="scientific">Metaclostridioides mangenotii</name>
    <dbReference type="NCBI Taxonomy" id="1540"/>
    <lineage>
        <taxon>Bacteria</taxon>
        <taxon>Bacillati</taxon>
        <taxon>Bacillota</taxon>
        <taxon>Clostridia</taxon>
        <taxon>Peptostreptococcales</taxon>
        <taxon>Peptostreptococcaceae</taxon>
        <taxon>Metaclostridioides</taxon>
    </lineage>
</organism>
<dbReference type="NCBIfam" id="TIGR00357">
    <property type="entry name" value="peptide-methionine (R)-S-oxide reductase MsrB"/>
    <property type="match status" value="1"/>
</dbReference>
<comment type="catalytic activity">
    <reaction evidence="6 8">
        <text>[thioredoxin]-disulfide + L-methionine + H2O = L-methionine (S)-S-oxide + [thioredoxin]-dithiol</text>
        <dbReference type="Rhea" id="RHEA:19993"/>
        <dbReference type="Rhea" id="RHEA-COMP:10698"/>
        <dbReference type="Rhea" id="RHEA-COMP:10700"/>
        <dbReference type="ChEBI" id="CHEBI:15377"/>
        <dbReference type="ChEBI" id="CHEBI:29950"/>
        <dbReference type="ChEBI" id="CHEBI:50058"/>
        <dbReference type="ChEBI" id="CHEBI:57844"/>
        <dbReference type="ChEBI" id="CHEBI:58772"/>
        <dbReference type="EC" id="1.8.4.11"/>
    </reaction>
</comment>
<evidence type="ECO:0000256" key="4">
    <source>
        <dbReference type="ARBA" id="ARBA00047806"/>
    </source>
</evidence>
<evidence type="ECO:0000256" key="3">
    <source>
        <dbReference type="ARBA" id="ARBA00023268"/>
    </source>
</evidence>
<reference evidence="10 11" key="1">
    <citation type="submission" date="2021-03" db="EMBL/GenBank/DDBJ databases">
        <title>Genomic Encyclopedia of Type Strains, Phase IV (KMG-IV): sequencing the most valuable type-strain genomes for metagenomic binning, comparative biology and taxonomic classification.</title>
        <authorList>
            <person name="Goeker M."/>
        </authorList>
    </citation>
    <scope>NUCLEOTIDE SEQUENCE [LARGE SCALE GENOMIC DNA]</scope>
    <source>
        <strain evidence="10 11">DSM 1289</strain>
    </source>
</reference>
<dbReference type="HAMAP" id="MF_01400">
    <property type="entry name" value="MsrB"/>
    <property type="match status" value="1"/>
</dbReference>
<dbReference type="NCBIfam" id="TIGR00401">
    <property type="entry name" value="msrA"/>
    <property type="match status" value="1"/>
</dbReference>
<dbReference type="InterPro" id="IPR002579">
    <property type="entry name" value="Met_Sox_Rdtase_MsrB_dom"/>
</dbReference>
<evidence type="ECO:0000313" key="10">
    <source>
        <dbReference type="EMBL" id="MBP1853855.1"/>
    </source>
</evidence>
<evidence type="ECO:0000313" key="11">
    <source>
        <dbReference type="Proteomes" id="UP000767291"/>
    </source>
</evidence>
<dbReference type="PANTHER" id="PTHR43774:SF1">
    <property type="entry name" value="PEPTIDE METHIONINE SULFOXIDE REDUCTASE MSRA 2"/>
    <property type="match status" value="1"/>
</dbReference>
<dbReference type="Proteomes" id="UP000767291">
    <property type="component" value="Unassembled WGS sequence"/>
</dbReference>
<dbReference type="Pfam" id="PF01625">
    <property type="entry name" value="PMSR"/>
    <property type="match status" value="1"/>
</dbReference>
<keyword evidence="2 7" id="KW-0560">Oxidoreductase</keyword>
<dbReference type="EC" id="1.8.4.11" evidence="8"/>
<dbReference type="EC" id="1.8.4.12" evidence="7"/>
<dbReference type="Gene3D" id="3.30.1060.10">
    <property type="entry name" value="Peptide methionine sulphoxide reductase MsrA"/>
    <property type="match status" value="1"/>
</dbReference>
<dbReference type="Pfam" id="PF01641">
    <property type="entry name" value="SelR"/>
    <property type="match status" value="1"/>
</dbReference>
<dbReference type="Gene3D" id="2.170.150.20">
    <property type="entry name" value="Peptide methionine sulfoxide reductase"/>
    <property type="match status" value="1"/>
</dbReference>
<protein>
    <recommendedName>
        <fullName evidence="7 8">Multifunctional fusion protein</fullName>
    </recommendedName>
    <domain>
        <recommendedName>
            <fullName evidence="8">Peptide methionine sulfoxide reductase MsrA</fullName>
            <shortName evidence="8">Protein-methionine-S-oxide reductase</shortName>
            <ecNumber evidence="8">1.8.4.11</ecNumber>
        </recommendedName>
        <alternativeName>
            <fullName evidence="8">Peptide-methionine (S)-S-oxide reductase</fullName>
            <shortName evidence="8">Peptide Met(O) reductase</shortName>
        </alternativeName>
    </domain>
    <domain>
        <recommendedName>
            <fullName evidence="7">Peptide methionine sulfoxide reductase MsrB</fullName>
            <ecNumber evidence="7">1.8.4.12</ecNumber>
        </recommendedName>
        <alternativeName>
            <fullName evidence="7">Peptide-methionine (R)-S-oxide reductase</fullName>
        </alternativeName>
    </domain>
</protein>
<dbReference type="GO" id="GO:0008113">
    <property type="term" value="F:peptide-methionine (S)-S-oxide reductase activity"/>
    <property type="evidence" value="ECO:0007669"/>
    <property type="project" value="UniProtKB-EC"/>
</dbReference>
<keyword evidence="11" id="KW-1185">Reference proteome</keyword>
<dbReference type="InterPro" id="IPR002569">
    <property type="entry name" value="Met_Sox_Rdtase_MsrA_dom"/>
</dbReference>
<name>A0ABS4E7C9_9FIRM</name>
<feature type="active site" evidence="8">
    <location>
        <position position="11"/>
    </location>
</feature>
<dbReference type="InterPro" id="IPR036509">
    <property type="entry name" value="Met_Sox_Rdtase_MsrA_sf"/>
</dbReference>
<evidence type="ECO:0000256" key="8">
    <source>
        <dbReference type="HAMAP-Rule" id="MF_01401"/>
    </source>
</evidence>